<evidence type="ECO:0000313" key="1">
    <source>
        <dbReference type="EMBL" id="GAH76443.1"/>
    </source>
</evidence>
<accession>X1K2Y8</accession>
<dbReference type="SUPFAM" id="SSF46548">
    <property type="entry name" value="alpha-helical ferredoxin"/>
    <property type="match status" value="1"/>
</dbReference>
<gene>
    <name evidence="1" type="ORF">S03H2_67413</name>
</gene>
<feature type="non-terminal residue" evidence="1">
    <location>
        <position position="1"/>
    </location>
</feature>
<evidence type="ECO:0008006" key="2">
    <source>
        <dbReference type="Google" id="ProtNLM"/>
    </source>
</evidence>
<comment type="caution">
    <text evidence="1">The sequence shown here is derived from an EMBL/GenBank/DDBJ whole genome shotgun (WGS) entry which is preliminary data.</text>
</comment>
<organism evidence="1">
    <name type="scientific">marine sediment metagenome</name>
    <dbReference type="NCBI Taxonomy" id="412755"/>
    <lineage>
        <taxon>unclassified sequences</taxon>
        <taxon>metagenomes</taxon>
        <taxon>ecological metagenomes</taxon>
    </lineage>
</organism>
<protein>
    <recommendedName>
        <fullName evidence="2">4Fe-4S ferredoxin-type domain-containing protein</fullName>
    </recommendedName>
</protein>
<dbReference type="EMBL" id="BARU01044132">
    <property type="protein sequence ID" value="GAH76443.1"/>
    <property type="molecule type" value="Genomic_DNA"/>
</dbReference>
<proteinExistence type="predicted"/>
<name>X1K2Y8_9ZZZZ</name>
<reference evidence="1" key="1">
    <citation type="journal article" date="2014" name="Front. Microbiol.">
        <title>High frequency of phylogenetically diverse reductive dehalogenase-homologous genes in deep subseafloor sedimentary metagenomes.</title>
        <authorList>
            <person name="Kawai M."/>
            <person name="Futagami T."/>
            <person name="Toyoda A."/>
            <person name="Takaki Y."/>
            <person name="Nishi S."/>
            <person name="Hori S."/>
            <person name="Arai W."/>
            <person name="Tsubouchi T."/>
            <person name="Morono Y."/>
            <person name="Uchiyama I."/>
            <person name="Ito T."/>
            <person name="Fujiyama A."/>
            <person name="Inagaki F."/>
            <person name="Takami H."/>
        </authorList>
    </citation>
    <scope>NUCLEOTIDE SEQUENCE</scope>
    <source>
        <strain evidence="1">Expedition CK06-06</strain>
    </source>
</reference>
<dbReference type="AlphaFoldDB" id="X1K2Y8"/>
<dbReference type="PROSITE" id="PS00198">
    <property type="entry name" value="4FE4S_FER_1"/>
    <property type="match status" value="1"/>
</dbReference>
<sequence>VLQLPLDEAKKEVQNLIEGKESKYALSRCNSCFSCNLYCPQKANPYQLILERWNDLYKNRGAAPIYKFVCPTEEPNIWQLLNIFLSNQERRWIYKWMNYTPKPHDTIFLIGSYTHLFPFIIGGSKLLDYFKPIDRLDQWEGGAYLYQGGYLDVVQKIARRSKRDFDAWGIKNIVIST</sequence>
<feature type="non-terminal residue" evidence="1">
    <location>
        <position position="177"/>
    </location>
</feature>
<dbReference type="InterPro" id="IPR017900">
    <property type="entry name" value="4Fe4S_Fe_S_CS"/>
</dbReference>